<comment type="caution">
    <text evidence="7">The sequence shown here is derived from an EMBL/GenBank/DDBJ whole genome shotgun (WGS) entry which is preliminary data.</text>
</comment>
<dbReference type="InterPro" id="IPR002549">
    <property type="entry name" value="AI-2E-like"/>
</dbReference>
<evidence type="ECO:0000256" key="4">
    <source>
        <dbReference type="ARBA" id="ARBA00022989"/>
    </source>
</evidence>
<proteinExistence type="inferred from homology"/>
<keyword evidence="8" id="KW-1185">Reference proteome</keyword>
<feature type="transmembrane region" description="Helical" evidence="6">
    <location>
        <begin position="269"/>
        <end position="288"/>
    </location>
</feature>
<comment type="subcellular location">
    <subcellularLocation>
        <location evidence="1">Membrane</location>
        <topology evidence="1">Multi-pass membrane protein</topology>
    </subcellularLocation>
</comment>
<dbReference type="PANTHER" id="PTHR21716">
    <property type="entry name" value="TRANSMEMBRANE PROTEIN"/>
    <property type="match status" value="1"/>
</dbReference>
<reference evidence="7 8" key="1">
    <citation type="submission" date="2017-12" db="EMBL/GenBank/DDBJ databases">
        <title>Taxonomic description and draft genome of Pradoshia cofamensis Gen. nov., sp. nov., a thermotolerant bacillale isolated from anterior gut of earthworm Eisenia fetida.</title>
        <authorList>
            <person name="Saha T."/>
            <person name="Chakraborty R."/>
        </authorList>
    </citation>
    <scope>NUCLEOTIDE SEQUENCE [LARGE SCALE GENOMIC DNA]</scope>
    <source>
        <strain evidence="7 8">EAG3</strain>
    </source>
</reference>
<dbReference type="AlphaFoldDB" id="A0A2S7MYX6"/>
<keyword evidence="4 6" id="KW-1133">Transmembrane helix</keyword>
<evidence type="ECO:0000313" key="7">
    <source>
        <dbReference type="EMBL" id="PQD95022.1"/>
    </source>
</evidence>
<feature type="transmembrane region" description="Helical" evidence="6">
    <location>
        <begin position="12"/>
        <end position="29"/>
    </location>
</feature>
<feature type="transmembrane region" description="Helical" evidence="6">
    <location>
        <begin position="207"/>
        <end position="226"/>
    </location>
</feature>
<feature type="transmembrane region" description="Helical" evidence="6">
    <location>
        <begin position="232"/>
        <end position="257"/>
    </location>
</feature>
<feature type="transmembrane region" description="Helical" evidence="6">
    <location>
        <begin position="300"/>
        <end position="330"/>
    </location>
</feature>
<dbReference type="Pfam" id="PF01594">
    <property type="entry name" value="AI-2E_transport"/>
    <property type="match status" value="1"/>
</dbReference>
<dbReference type="EMBL" id="PKOZ01000006">
    <property type="protein sequence ID" value="PQD95022.1"/>
    <property type="molecule type" value="Genomic_DNA"/>
</dbReference>
<sequence length="353" mass="39575">MYSINQLVKSKGFIRFLTFLILIILFYALRDMINLILFTFIFIFLMGGLERFISASLKKTLKIKISPQVIIIILYSVLISSMVMVIYKYIPIITMQLTQLVSALIEFYKNPPDNRAIEVIISAMNKLVSPTDIEQNASAVYTYAADIGKVSLQLFISILLSLFFLLEKERIGRFTSTFKDSKLGTIFRELQHLGNVFVNSFGKVIEVQFLIASVNAVLSLIILYFLGFPQLLGLGIMIFLLGLIPVAGVIISLVPLCTIAYQIGGGMHVLYVIILIAAIHALESYILNPKFMSAKTHLPTFYTFLVLVLSEHFLGIWGLILGIPIFIFVLDMLEVPSISGSDPKKTDNNPVIE</sequence>
<keyword evidence="5 6" id="KW-0472">Membrane</keyword>
<evidence type="ECO:0000256" key="2">
    <source>
        <dbReference type="ARBA" id="ARBA00009773"/>
    </source>
</evidence>
<comment type="similarity">
    <text evidence="2">Belongs to the autoinducer-2 exporter (AI-2E) (TC 2.A.86) family.</text>
</comment>
<dbReference type="OrthoDB" id="9772136at2"/>
<dbReference type="PANTHER" id="PTHR21716:SF62">
    <property type="entry name" value="TRANSPORT PROTEIN YDBI-RELATED"/>
    <property type="match status" value="1"/>
</dbReference>
<protein>
    <submittedName>
        <fullName evidence="7">AI-2E family transporter</fullName>
    </submittedName>
</protein>
<feature type="transmembrane region" description="Helical" evidence="6">
    <location>
        <begin position="150"/>
        <end position="166"/>
    </location>
</feature>
<feature type="transmembrane region" description="Helical" evidence="6">
    <location>
        <begin position="35"/>
        <end position="57"/>
    </location>
</feature>
<organism evidence="7 8">
    <name type="scientific">Pradoshia eiseniae</name>
    <dbReference type="NCBI Taxonomy" id="2064768"/>
    <lineage>
        <taxon>Bacteria</taxon>
        <taxon>Bacillati</taxon>
        <taxon>Bacillota</taxon>
        <taxon>Bacilli</taxon>
        <taxon>Bacillales</taxon>
        <taxon>Bacillaceae</taxon>
        <taxon>Pradoshia</taxon>
    </lineage>
</organism>
<name>A0A2S7MYX6_9BACI</name>
<dbReference type="GO" id="GO:0055085">
    <property type="term" value="P:transmembrane transport"/>
    <property type="evidence" value="ECO:0007669"/>
    <property type="project" value="TreeGrafter"/>
</dbReference>
<feature type="transmembrane region" description="Helical" evidence="6">
    <location>
        <begin position="69"/>
        <end position="90"/>
    </location>
</feature>
<evidence type="ECO:0000313" key="8">
    <source>
        <dbReference type="Proteomes" id="UP000239663"/>
    </source>
</evidence>
<keyword evidence="3 6" id="KW-0812">Transmembrane</keyword>
<evidence type="ECO:0000256" key="5">
    <source>
        <dbReference type="ARBA" id="ARBA00023136"/>
    </source>
</evidence>
<gene>
    <name evidence="7" type="ORF">CYL18_11875</name>
</gene>
<dbReference type="GO" id="GO:0016020">
    <property type="term" value="C:membrane"/>
    <property type="evidence" value="ECO:0007669"/>
    <property type="project" value="UniProtKB-SubCell"/>
</dbReference>
<dbReference type="RefSeq" id="WP_104849727.1">
    <property type="nucleotide sequence ID" value="NZ_PKOZ01000006.1"/>
</dbReference>
<evidence type="ECO:0000256" key="1">
    <source>
        <dbReference type="ARBA" id="ARBA00004141"/>
    </source>
</evidence>
<evidence type="ECO:0000256" key="6">
    <source>
        <dbReference type="SAM" id="Phobius"/>
    </source>
</evidence>
<accession>A0A2S7MYX6</accession>
<dbReference type="Proteomes" id="UP000239663">
    <property type="component" value="Unassembled WGS sequence"/>
</dbReference>
<evidence type="ECO:0000256" key="3">
    <source>
        <dbReference type="ARBA" id="ARBA00022692"/>
    </source>
</evidence>